<dbReference type="Proteomes" id="UP000688137">
    <property type="component" value="Unassembled WGS sequence"/>
</dbReference>
<comment type="caution">
    <text evidence="1">The sequence shown here is derived from an EMBL/GenBank/DDBJ whole genome shotgun (WGS) entry which is preliminary data.</text>
</comment>
<organism evidence="1 3">
    <name type="scientific">Paramecium primaurelia</name>
    <dbReference type="NCBI Taxonomy" id="5886"/>
    <lineage>
        <taxon>Eukaryota</taxon>
        <taxon>Sar</taxon>
        <taxon>Alveolata</taxon>
        <taxon>Ciliophora</taxon>
        <taxon>Intramacronucleata</taxon>
        <taxon>Oligohymenophorea</taxon>
        <taxon>Peniculida</taxon>
        <taxon>Parameciidae</taxon>
        <taxon>Paramecium</taxon>
    </lineage>
</organism>
<reference evidence="1" key="1">
    <citation type="submission" date="2021-01" db="EMBL/GenBank/DDBJ databases">
        <authorList>
            <consortium name="Genoscope - CEA"/>
            <person name="William W."/>
        </authorList>
    </citation>
    <scope>NUCLEOTIDE SEQUENCE</scope>
</reference>
<dbReference type="EMBL" id="CAJJDM010000163">
    <property type="protein sequence ID" value="CAD8114158.1"/>
    <property type="molecule type" value="Genomic_DNA"/>
</dbReference>
<evidence type="ECO:0000313" key="3">
    <source>
        <dbReference type="Proteomes" id="UP000688137"/>
    </source>
</evidence>
<dbReference type="EMBL" id="CAJJDM010000163">
    <property type="protein sequence ID" value="CAD8114160.1"/>
    <property type="molecule type" value="Genomic_DNA"/>
</dbReference>
<evidence type="ECO:0000313" key="1">
    <source>
        <dbReference type="EMBL" id="CAD8114158.1"/>
    </source>
</evidence>
<gene>
    <name evidence="1" type="ORF">PPRIM_AZ9-3.1.T1580055</name>
    <name evidence="2" type="ORF">PPRIM_AZ9-3.1.T1580056</name>
</gene>
<keyword evidence="3" id="KW-1185">Reference proteome</keyword>
<name>A0A8S1QEA3_PARPR</name>
<evidence type="ECO:0000313" key="2">
    <source>
        <dbReference type="EMBL" id="CAD8114160.1"/>
    </source>
</evidence>
<accession>A0A8S1QEA3</accession>
<dbReference type="AlphaFoldDB" id="A0A8S1QEA3"/>
<sequence length="75" mass="8563">MVSSCLQSNKVWNQKNGILTLEQNLKGHNDIVNYHLFSKKENFYISAIVIKLQDVGNLIQKMNGNAQVLIITNFK</sequence>
<proteinExistence type="predicted"/>
<protein>
    <submittedName>
        <fullName evidence="1">Uncharacterized protein</fullName>
    </submittedName>
</protein>